<accession>A0A5N5KUX2</accession>
<dbReference type="Proteomes" id="UP000326939">
    <property type="component" value="Chromosome 11"/>
</dbReference>
<evidence type="ECO:0000313" key="1">
    <source>
        <dbReference type="EMBL" id="KAB5534172.1"/>
    </source>
</evidence>
<evidence type="ECO:0000313" key="2">
    <source>
        <dbReference type="Proteomes" id="UP000326939"/>
    </source>
</evidence>
<gene>
    <name evidence="1" type="ORF">DKX38_017258</name>
</gene>
<keyword evidence="2" id="KW-1185">Reference proteome</keyword>
<dbReference type="AlphaFoldDB" id="A0A5N5KUX2"/>
<sequence length="75" mass="8536">MSSCALASAVLKWGFQICQRFDLHLKTEASQLNMELLGYYDFPMAVLSDRARHCQDLGYSHEMPFSFSEVGSGRR</sequence>
<organism evidence="1 2">
    <name type="scientific">Salix brachista</name>
    <dbReference type="NCBI Taxonomy" id="2182728"/>
    <lineage>
        <taxon>Eukaryota</taxon>
        <taxon>Viridiplantae</taxon>
        <taxon>Streptophyta</taxon>
        <taxon>Embryophyta</taxon>
        <taxon>Tracheophyta</taxon>
        <taxon>Spermatophyta</taxon>
        <taxon>Magnoliopsida</taxon>
        <taxon>eudicotyledons</taxon>
        <taxon>Gunneridae</taxon>
        <taxon>Pentapetalae</taxon>
        <taxon>rosids</taxon>
        <taxon>fabids</taxon>
        <taxon>Malpighiales</taxon>
        <taxon>Salicaceae</taxon>
        <taxon>Saliceae</taxon>
        <taxon>Salix</taxon>
    </lineage>
</organism>
<dbReference type="EMBL" id="VDCV01000011">
    <property type="protein sequence ID" value="KAB5534172.1"/>
    <property type="molecule type" value="Genomic_DNA"/>
</dbReference>
<comment type="caution">
    <text evidence="1">The sequence shown here is derived from an EMBL/GenBank/DDBJ whole genome shotgun (WGS) entry which is preliminary data.</text>
</comment>
<protein>
    <submittedName>
        <fullName evidence="1">Uncharacterized protein</fullName>
    </submittedName>
</protein>
<reference evidence="2" key="1">
    <citation type="journal article" date="2019" name="Gigascience">
        <title>De novo genome assembly of the endangered Acer yangbiense, a plant species with extremely small populations endemic to Yunnan Province, China.</title>
        <authorList>
            <person name="Yang J."/>
            <person name="Wariss H.M."/>
            <person name="Tao L."/>
            <person name="Zhang R."/>
            <person name="Yun Q."/>
            <person name="Hollingsworth P."/>
            <person name="Dao Z."/>
            <person name="Luo G."/>
            <person name="Guo H."/>
            <person name="Ma Y."/>
            <person name="Sun W."/>
        </authorList>
    </citation>
    <scope>NUCLEOTIDE SEQUENCE [LARGE SCALE GENOMIC DNA]</scope>
    <source>
        <strain evidence="2">cv. br00</strain>
    </source>
</reference>
<proteinExistence type="predicted"/>
<name>A0A5N5KUX2_9ROSI</name>